<dbReference type="NCBIfam" id="TIGR02523">
    <property type="entry name" value="type_IV_pilV"/>
    <property type="match status" value="1"/>
</dbReference>
<dbReference type="EMBL" id="VJNB01000012">
    <property type="protein sequence ID" value="TSE18552.1"/>
    <property type="molecule type" value="Genomic_DNA"/>
</dbReference>
<organism evidence="2 3">
    <name type="scientific">Tepidimonas alkaliphilus</name>
    <dbReference type="NCBI Taxonomy" id="2588942"/>
    <lineage>
        <taxon>Bacteria</taxon>
        <taxon>Pseudomonadati</taxon>
        <taxon>Pseudomonadota</taxon>
        <taxon>Betaproteobacteria</taxon>
        <taxon>Burkholderiales</taxon>
        <taxon>Tepidimonas</taxon>
    </lineage>
</organism>
<feature type="signal peptide" evidence="1">
    <location>
        <begin position="1"/>
        <end position="19"/>
    </location>
</feature>
<comment type="caution">
    <text evidence="2">The sequence shown here is derived from an EMBL/GenBank/DDBJ whole genome shotgun (WGS) entry which is preliminary data.</text>
</comment>
<accession>A0A554W4P9</accession>
<evidence type="ECO:0000256" key="1">
    <source>
        <dbReference type="SAM" id="SignalP"/>
    </source>
</evidence>
<dbReference type="InterPro" id="IPR013362">
    <property type="entry name" value="Pilus_4_PilV"/>
</dbReference>
<keyword evidence="1" id="KW-0732">Signal</keyword>
<feature type="chain" id="PRO_5022212771" evidence="1">
    <location>
        <begin position="20"/>
        <end position="146"/>
    </location>
</feature>
<evidence type="ECO:0000313" key="3">
    <source>
        <dbReference type="Proteomes" id="UP000315736"/>
    </source>
</evidence>
<evidence type="ECO:0000313" key="2">
    <source>
        <dbReference type="EMBL" id="TSE18552.1"/>
    </source>
</evidence>
<reference evidence="2 3" key="1">
    <citation type="submission" date="2019-07" db="EMBL/GenBank/DDBJ databases">
        <title>Tepidimonas alkaliphilus YIM 72238 draft genome.</title>
        <authorList>
            <person name="Da Costa M.S."/>
            <person name="Froufe H.J.C."/>
            <person name="Egas C."/>
            <person name="Albuquerque L."/>
        </authorList>
    </citation>
    <scope>NUCLEOTIDE SEQUENCE [LARGE SCALE GENOMIC DNA]</scope>
    <source>
        <strain evidence="2 3">YIM 72238</strain>
    </source>
</reference>
<proteinExistence type="predicted"/>
<gene>
    <name evidence="2" type="ORF">Talka_02049</name>
</gene>
<dbReference type="AlphaFoldDB" id="A0A554W4P9"/>
<sequence>MVAVLVVAVGVVGMAALQAQTLRNAQSSAQRTQASVLAYSMFETMRATIDVDAARDATAILQGFNTAKICSLQDAANLNTILRQWIKSVKETIGDKNDPTTCAQINCTGRTCTISIFWNDERGSGKRGTSDADDLRNFRYVAQAVF</sequence>
<dbReference type="Proteomes" id="UP000315736">
    <property type="component" value="Unassembled WGS sequence"/>
</dbReference>
<protein>
    <submittedName>
        <fullName evidence="2">Type IV pilus modification protein PilV</fullName>
    </submittedName>
</protein>
<name>A0A554W4P9_9BURK</name>
<keyword evidence="3" id="KW-1185">Reference proteome</keyword>